<evidence type="ECO:0000256" key="2">
    <source>
        <dbReference type="ARBA" id="ARBA00004496"/>
    </source>
</evidence>
<dbReference type="GO" id="GO:0005737">
    <property type="term" value="C:cytoplasm"/>
    <property type="evidence" value="ECO:0007669"/>
    <property type="project" value="UniProtKB-SubCell"/>
</dbReference>
<reference evidence="10 11" key="1">
    <citation type="journal article" date="2013" name="Genome Announc.">
        <title>Genome Sequence of the Polycyclic Aromatic Hydrocarbon-Degrading Bacterium Strain Marinobacter nanhaiticus D15-8WT.</title>
        <authorList>
            <person name="Cui Z."/>
            <person name="Gao W."/>
            <person name="Li Q."/>
            <person name="Xu G."/>
            <person name="Zheng L."/>
        </authorList>
    </citation>
    <scope>NUCLEOTIDE SEQUENCE [LARGE SCALE GENOMIC DNA]</scope>
    <source>
        <strain evidence="10 11">D15-8W</strain>
    </source>
</reference>
<organism evidence="10 11">
    <name type="scientific">Marinobacter nanhaiticus D15-8W</name>
    <dbReference type="NCBI Taxonomy" id="626887"/>
    <lineage>
        <taxon>Bacteria</taxon>
        <taxon>Pseudomonadati</taxon>
        <taxon>Pseudomonadota</taxon>
        <taxon>Gammaproteobacteria</taxon>
        <taxon>Pseudomonadales</taxon>
        <taxon>Marinobacteraceae</taxon>
        <taxon>Marinobacter</taxon>
    </lineage>
</organism>
<protein>
    <submittedName>
        <fullName evidence="10">Choice-of-anchor D domain-containing protein</fullName>
    </submittedName>
</protein>
<dbReference type="InterPro" id="IPR053879">
    <property type="entry name" value="HYDIN_VesB_CFA65-like_Ig"/>
</dbReference>
<dbReference type="STRING" id="626887.J057_16510"/>
<dbReference type="PATRIC" id="fig|626887.3.peg.3299"/>
<evidence type="ECO:0000256" key="1">
    <source>
        <dbReference type="ARBA" id="ARBA00004138"/>
    </source>
</evidence>
<evidence type="ECO:0000256" key="4">
    <source>
        <dbReference type="ARBA" id="ARBA00023069"/>
    </source>
</evidence>
<dbReference type="Pfam" id="PF22544">
    <property type="entry name" value="HYDIN_VesB_CFA65-like_Ig"/>
    <property type="match status" value="1"/>
</dbReference>
<name>N6WVZ4_9GAMM</name>
<dbReference type="Pfam" id="PF20611">
    <property type="entry name" value="DUF6801"/>
    <property type="match status" value="1"/>
</dbReference>
<evidence type="ECO:0000259" key="7">
    <source>
        <dbReference type="Pfam" id="PF20611"/>
    </source>
</evidence>
<evidence type="ECO:0000313" key="11">
    <source>
        <dbReference type="Proteomes" id="UP000013165"/>
    </source>
</evidence>
<dbReference type="InterPro" id="IPR013783">
    <property type="entry name" value="Ig-like_fold"/>
</dbReference>
<keyword evidence="3" id="KW-0963">Cytoplasm</keyword>
<feature type="domain" description="Cep192/Spd-2-like" evidence="8">
    <location>
        <begin position="319"/>
        <end position="420"/>
    </location>
</feature>
<feature type="signal peptide" evidence="6">
    <location>
        <begin position="1"/>
        <end position="31"/>
    </location>
</feature>
<keyword evidence="11" id="KW-1185">Reference proteome</keyword>
<dbReference type="Proteomes" id="UP000013165">
    <property type="component" value="Unassembled WGS sequence"/>
</dbReference>
<comment type="subcellular location">
    <subcellularLocation>
        <location evidence="1">Cell projection</location>
        <location evidence="1">Cilium</location>
    </subcellularLocation>
    <subcellularLocation>
        <location evidence="2">Cytoplasm</location>
    </subcellularLocation>
</comment>
<proteinExistence type="predicted"/>
<feature type="domain" description="HYDIN/VesB/CFA65-like Ig-like" evidence="9">
    <location>
        <begin position="218"/>
        <end position="311"/>
    </location>
</feature>
<accession>N6WVZ4</accession>
<dbReference type="InterPro" id="IPR046542">
    <property type="entry name" value="DUF6801"/>
</dbReference>
<keyword evidence="5" id="KW-0966">Cell projection</keyword>
<evidence type="ECO:0000256" key="5">
    <source>
        <dbReference type="ARBA" id="ARBA00023273"/>
    </source>
</evidence>
<feature type="domain" description="DUF6801" evidence="7">
    <location>
        <begin position="39"/>
        <end position="197"/>
    </location>
</feature>
<keyword evidence="6" id="KW-0732">Signal</keyword>
<evidence type="ECO:0000256" key="3">
    <source>
        <dbReference type="ARBA" id="ARBA00022490"/>
    </source>
</evidence>
<sequence>MTSTNVRRSPRRLPFAMTAAALMAASGAATAEPVSLTLEYTCPFPLIGDQPILAEISADIPAEAQVGQPLGPFQIEALTTVNEDSRTGLKLVGSETIEGVATSTNIIRTVTGDTNITVPLTIPQSPIPDETGAFTVPASGEAAAQTFTADQVGEGSILVGGLVLDMTARTADGSVAPAPIGEFVADCTQVAGQDNVLQTFQIVGEQTTDPVIGLEPAETVDFGEVQSGLTGEQTVTISNTGGADLGINNVTLGGTNSGAFMQTNDCTTVAPGASCSVNLTYYAEGDGEQSATLTVASTDPESPSVELQLTGTSYTMATPNIATSPEEVSFGAVQVGTTAEQTVTVSNTGAAALNIAAININGATSEFMQTNDCATVAPDASCAVTVTYTPASADAGAAELVIESDDPDTASLTVPLSGEGDDGSSGTVDFLLDLEGSTYINASDSTLPLNGTIDAVLELATGMYTADLNIEPTQGSFQVLKFFRKLKATANVEFEPVEQTTGTLNNGTLTAESKLIVKVPKVTINLFGFKLPIGGGDQCQTMDPVTISMQSPEGETFKPAEGGNLTGTYALPPLENCGGLTDILNLFLAGDGNEINLSLTPNL</sequence>
<dbReference type="InterPro" id="IPR054090">
    <property type="entry name" value="Cep192_Spd-2-like_dom"/>
</dbReference>
<dbReference type="Pfam" id="PF22073">
    <property type="entry name" value="Cep192_D4"/>
    <property type="match status" value="1"/>
</dbReference>
<evidence type="ECO:0000256" key="6">
    <source>
        <dbReference type="SAM" id="SignalP"/>
    </source>
</evidence>
<dbReference type="PANTHER" id="PTHR37833:SF1">
    <property type="entry name" value="SIGNAL PEPTIDE PROTEIN"/>
    <property type="match status" value="1"/>
</dbReference>
<dbReference type="RefSeq" id="WP_040882563.1">
    <property type="nucleotide sequence ID" value="NZ_AP028878.1"/>
</dbReference>
<dbReference type="NCBIfam" id="NF012200">
    <property type="entry name" value="choice_anch_D"/>
    <property type="match status" value="2"/>
</dbReference>
<evidence type="ECO:0000313" key="10">
    <source>
        <dbReference type="EMBL" id="ENO13018.2"/>
    </source>
</evidence>
<evidence type="ECO:0000259" key="9">
    <source>
        <dbReference type="Pfam" id="PF22544"/>
    </source>
</evidence>
<dbReference type="eggNOG" id="COG3386">
    <property type="taxonomic scope" value="Bacteria"/>
</dbReference>
<keyword evidence="4" id="KW-0969">Cilium</keyword>
<feature type="chain" id="PRO_5016789208" evidence="6">
    <location>
        <begin position="32"/>
        <end position="603"/>
    </location>
</feature>
<dbReference type="HOGENOM" id="CLU_032717_0_0_6"/>
<dbReference type="AlphaFoldDB" id="N6WVZ4"/>
<dbReference type="OrthoDB" id="6056921at2"/>
<gene>
    <name evidence="10" type="ORF">J057_16510</name>
</gene>
<dbReference type="Gene3D" id="2.60.40.10">
    <property type="entry name" value="Immunoglobulins"/>
    <property type="match status" value="2"/>
</dbReference>
<evidence type="ECO:0000259" key="8">
    <source>
        <dbReference type="Pfam" id="PF22073"/>
    </source>
</evidence>
<comment type="caution">
    <text evidence="10">The sequence shown here is derived from an EMBL/GenBank/DDBJ whole genome shotgun (WGS) entry which is preliminary data.</text>
</comment>
<dbReference type="EMBL" id="APLQ01000014">
    <property type="protein sequence ID" value="ENO13018.2"/>
    <property type="molecule type" value="Genomic_DNA"/>
</dbReference>
<dbReference type="PANTHER" id="PTHR37833">
    <property type="entry name" value="LIPOPROTEIN-RELATED"/>
    <property type="match status" value="1"/>
</dbReference>